<dbReference type="InterPro" id="IPR007041">
    <property type="entry name" value="Arg_succinylTrfase_AstA/AruG"/>
</dbReference>
<evidence type="ECO:0000313" key="5">
    <source>
        <dbReference type="EMBL" id="MFB9886305.1"/>
    </source>
</evidence>
<dbReference type="Proteomes" id="UP001589628">
    <property type="component" value="Unassembled WGS sequence"/>
</dbReference>
<evidence type="ECO:0000256" key="4">
    <source>
        <dbReference type="NCBIfam" id="TIGR03244"/>
    </source>
</evidence>
<comment type="caution">
    <text evidence="5">The sequence shown here is derived from an EMBL/GenBank/DDBJ whole genome shotgun (WGS) entry which is preliminary data.</text>
</comment>
<dbReference type="EC" id="2.3.1.109" evidence="4"/>
<keyword evidence="2 5" id="KW-0808">Transferase</keyword>
<keyword evidence="3 5" id="KW-0012">Acyltransferase</keyword>
<sequence>MMIIRPVTADDANALMELAIAAGVGFTSLPPDEARISKRIQASLEAFAKKLNKPENESYLFVMEDSETGTVAGCCGLESAVGMDEPWYNYRIGTLVHASREMEVHNVFPTLYLSNDHTGCAEVCTLFLRPEYRKDKNGALLSKSRFMFLAEFPHRFAEKIIAEMRGYSDDQGRSPFWEGLGRHFFSMDFAEADRLCGLGNKSFIAELMPRHSLYINLLPPEAQSVIGKVHDNTVPARRMLESEGFRYEGYVDIFDAGPTLETRVADIRAVRESRYFRVRIGQPEAGELHLVSNTELNDYRCTQLALSINDHNQVVLPAEAAAALKVEDGDTVRVVPLSPGRRF</sequence>
<dbReference type="SUPFAM" id="SSF55729">
    <property type="entry name" value="Acyl-CoA N-acyltransferases (Nat)"/>
    <property type="match status" value="1"/>
</dbReference>
<organism evidence="5 6">
    <name type="scientific">Balneatrix alpica</name>
    <dbReference type="NCBI Taxonomy" id="75684"/>
    <lineage>
        <taxon>Bacteria</taxon>
        <taxon>Pseudomonadati</taxon>
        <taxon>Pseudomonadota</taxon>
        <taxon>Gammaproteobacteria</taxon>
        <taxon>Oceanospirillales</taxon>
        <taxon>Balneatrichaceae</taxon>
        <taxon>Balneatrix</taxon>
    </lineage>
</organism>
<reference evidence="5 6" key="1">
    <citation type="submission" date="2024-09" db="EMBL/GenBank/DDBJ databases">
        <authorList>
            <person name="Sun Q."/>
            <person name="Mori K."/>
        </authorList>
    </citation>
    <scope>NUCLEOTIDE SEQUENCE [LARGE SCALE GENOMIC DNA]</scope>
    <source>
        <strain evidence="5 6">ATCC 51285</strain>
    </source>
</reference>
<proteinExistence type="predicted"/>
<evidence type="ECO:0000256" key="3">
    <source>
        <dbReference type="ARBA" id="ARBA00023315"/>
    </source>
</evidence>
<dbReference type="GO" id="GO:0008791">
    <property type="term" value="F:arginine N-succinyltransferase activity"/>
    <property type="evidence" value="ECO:0007669"/>
    <property type="project" value="UniProtKB-EC"/>
</dbReference>
<gene>
    <name evidence="5" type="primary">astA</name>
    <name evidence="5" type="ORF">ACFFLH_07790</name>
</gene>
<dbReference type="NCBIfam" id="TIGR03243">
    <property type="entry name" value="arg_catab_AOST"/>
    <property type="match status" value="1"/>
</dbReference>
<evidence type="ECO:0000256" key="1">
    <source>
        <dbReference type="ARBA" id="ARBA00022503"/>
    </source>
</evidence>
<name>A0ABV5ZBX0_9GAMM</name>
<keyword evidence="6" id="KW-1185">Reference proteome</keyword>
<protein>
    <recommendedName>
        <fullName evidence="4">Arginine N-succinyltransferase</fullName>
        <ecNumber evidence="4">2.3.1.109</ecNumber>
    </recommendedName>
</protein>
<dbReference type="InterPro" id="IPR016181">
    <property type="entry name" value="Acyl_CoA_acyltransferase"/>
</dbReference>
<evidence type="ECO:0000256" key="2">
    <source>
        <dbReference type="ARBA" id="ARBA00022679"/>
    </source>
</evidence>
<dbReference type="Pfam" id="PF04958">
    <property type="entry name" value="AstA"/>
    <property type="match status" value="1"/>
</dbReference>
<dbReference type="Gene3D" id="2.40.40.20">
    <property type="match status" value="1"/>
</dbReference>
<dbReference type="PANTHER" id="PTHR30420">
    <property type="entry name" value="N-SUCCINYLARGININE DIHYDROLASE"/>
    <property type="match status" value="1"/>
</dbReference>
<dbReference type="EMBL" id="JBHLZN010000002">
    <property type="protein sequence ID" value="MFB9886305.1"/>
    <property type="molecule type" value="Genomic_DNA"/>
</dbReference>
<dbReference type="PANTHER" id="PTHR30420:SF1">
    <property type="entry name" value="ARGININE N-SUCCINYLTRANSFERASE"/>
    <property type="match status" value="1"/>
</dbReference>
<keyword evidence="1" id="KW-0056">Arginine metabolism</keyword>
<dbReference type="Gene3D" id="3.40.630.30">
    <property type="match status" value="1"/>
</dbReference>
<evidence type="ECO:0000313" key="6">
    <source>
        <dbReference type="Proteomes" id="UP001589628"/>
    </source>
</evidence>
<dbReference type="InterPro" id="IPR017650">
    <property type="entry name" value="Arginine_N-succinylTrfase"/>
</dbReference>
<dbReference type="NCBIfam" id="TIGR03244">
    <property type="entry name" value="arg_catab_AstA"/>
    <property type="match status" value="1"/>
</dbReference>
<accession>A0ABV5ZBX0</accession>
<dbReference type="RefSeq" id="WP_027311774.1">
    <property type="nucleotide sequence ID" value="NZ_JBHLZN010000002.1"/>
</dbReference>